<dbReference type="EMBL" id="QJNS01000134">
    <property type="protein sequence ID" value="RYO85556.1"/>
    <property type="molecule type" value="Genomic_DNA"/>
</dbReference>
<organism evidence="2 3">
    <name type="scientific">Monosporascus cannonballus</name>
    <dbReference type="NCBI Taxonomy" id="155416"/>
    <lineage>
        <taxon>Eukaryota</taxon>
        <taxon>Fungi</taxon>
        <taxon>Dikarya</taxon>
        <taxon>Ascomycota</taxon>
        <taxon>Pezizomycotina</taxon>
        <taxon>Sordariomycetes</taxon>
        <taxon>Xylariomycetidae</taxon>
        <taxon>Xylariales</taxon>
        <taxon>Xylariales incertae sedis</taxon>
        <taxon>Monosporascus</taxon>
    </lineage>
</organism>
<dbReference type="Pfam" id="PF07470">
    <property type="entry name" value="Glyco_hydro_88"/>
    <property type="match status" value="1"/>
</dbReference>
<gene>
    <name evidence="2" type="ORF">DL762_005121</name>
</gene>
<keyword evidence="1" id="KW-0378">Hydrolase</keyword>
<reference evidence="2 3" key="1">
    <citation type="submission" date="2018-06" db="EMBL/GenBank/DDBJ databases">
        <title>Complete Genomes of Monosporascus.</title>
        <authorList>
            <person name="Robinson A.J."/>
            <person name="Natvig D.O."/>
        </authorList>
    </citation>
    <scope>NUCLEOTIDE SEQUENCE [LARGE SCALE GENOMIC DNA]</scope>
    <source>
        <strain evidence="2 3">CBS 609.92</strain>
    </source>
</reference>
<name>A0ABY0H5Q1_9PEZI</name>
<dbReference type="InterPro" id="IPR012341">
    <property type="entry name" value="6hp_glycosidase-like_sf"/>
</dbReference>
<evidence type="ECO:0000256" key="1">
    <source>
        <dbReference type="ARBA" id="ARBA00022801"/>
    </source>
</evidence>
<evidence type="ECO:0000313" key="2">
    <source>
        <dbReference type="EMBL" id="RYO85556.1"/>
    </source>
</evidence>
<evidence type="ECO:0008006" key="4">
    <source>
        <dbReference type="Google" id="ProtNLM"/>
    </source>
</evidence>
<comment type="caution">
    <text evidence="2">The sequence shown here is derived from an EMBL/GenBank/DDBJ whole genome shotgun (WGS) entry which is preliminary data.</text>
</comment>
<keyword evidence="3" id="KW-1185">Reference proteome</keyword>
<accession>A0ABY0H5Q1</accession>
<evidence type="ECO:0000313" key="3">
    <source>
        <dbReference type="Proteomes" id="UP000294003"/>
    </source>
</evidence>
<dbReference type="Proteomes" id="UP000294003">
    <property type="component" value="Unassembled WGS sequence"/>
</dbReference>
<proteinExistence type="predicted"/>
<protein>
    <recommendedName>
        <fullName evidence="4">Mannan endo-1,6-alpha-mannosidase</fullName>
    </recommendedName>
</protein>
<dbReference type="InterPro" id="IPR010905">
    <property type="entry name" value="Glyco_hydro_88"/>
</dbReference>
<sequence>MWVEGICMADSFYAKWAALYDKNNQTAWNNILLQYKFIQNAKLSSSLLLHRRVDGTACWADSGTGRAPDVWDRALGWYFDITRNLTRVLKNARDPASGSRWQVVEPQYAGSKGNFLQSSSSVMFTLVTNFLNFGKEGTPIYNSTLAECNLLDKT</sequence>
<dbReference type="Gene3D" id="1.50.10.10">
    <property type="match status" value="1"/>
</dbReference>